<protein>
    <submittedName>
        <fullName evidence="2">G2 M phase-specific E3 ubiquitin-ligase-like isoform X1</fullName>
    </submittedName>
</protein>
<organism evidence="2 3">
    <name type="scientific">Labeo rohita</name>
    <name type="common">Indian major carp</name>
    <name type="synonym">Cyprinus rohita</name>
    <dbReference type="NCBI Taxonomy" id="84645"/>
    <lineage>
        <taxon>Eukaryota</taxon>
        <taxon>Metazoa</taxon>
        <taxon>Chordata</taxon>
        <taxon>Craniata</taxon>
        <taxon>Vertebrata</taxon>
        <taxon>Euteleostomi</taxon>
        <taxon>Actinopterygii</taxon>
        <taxon>Neopterygii</taxon>
        <taxon>Teleostei</taxon>
        <taxon>Ostariophysi</taxon>
        <taxon>Cypriniformes</taxon>
        <taxon>Cyprinidae</taxon>
        <taxon>Labeoninae</taxon>
        <taxon>Labeonini</taxon>
        <taxon>Labeo</taxon>
    </lineage>
</organism>
<proteinExistence type="predicted"/>
<evidence type="ECO:0000313" key="2">
    <source>
        <dbReference type="EMBL" id="RXN35693.1"/>
    </source>
</evidence>
<dbReference type="GO" id="GO:0016874">
    <property type="term" value="F:ligase activity"/>
    <property type="evidence" value="ECO:0007669"/>
    <property type="project" value="UniProtKB-KW"/>
</dbReference>
<dbReference type="Proteomes" id="UP000290572">
    <property type="component" value="Unassembled WGS sequence"/>
</dbReference>
<keyword evidence="3" id="KW-1185">Reference proteome</keyword>
<evidence type="ECO:0000313" key="3">
    <source>
        <dbReference type="Proteomes" id="UP000290572"/>
    </source>
</evidence>
<sequence length="511" mass="56967">MGTLRVRSRDETGTFAERPEDETGTFTGRTTDNCGTFMKTLWGPIANVRYSVSLACSPDAYPLRSLNANSSLAQRNPVLQCAIIPANQRRGGCGRRKPIVIPPEAEGYSAKNFKSVSSGGKTIFYVVPLQDSLDTSPLAPDSPHFSKMPKTTCYQCSEVMLAVHIKTCIGKLSSDDDREDQISDVWVVEDKSKVACPICYSEFLKDDITIHARVSVERESSVATCADEGFPVHTSACTPKSLEDVLTFLKEQVDTTKEFKLCVDREDLPERGIIEWKRKKTASPASLLKVVYIGESGIDTGALRKEFLTGEVTFSCLSKEDVMDLESYLLICRGSSLKFRVEDAADTESLMMLADDIVSCGYTSQIKHELKESIIRSIVLHSTTRLIPILQQLKNGLQLYGLVDQLNKNSEPDADFIMMNCQPRYSEKGTSKEASERKVTNFLQDFLQELEVAERDASIADEEGDGVLGETRPLSVPMVLQWMTGQSHIPILPDERRRFKITCNFDHDCME</sequence>
<keyword evidence="2" id="KW-0436">Ligase</keyword>
<evidence type="ECO:0000256" key="1">
    <source>
        <dbReference type="SAM" id="MobiDB-lite"/>
    </source>
</evidence>
<dbReference type="AlphaFoldDB" id="A0A498NUQ5"/>
<feature type="region of interest" description="Disordered" evidence="1">
    <location>
        <begin position="1"/>
        <end position="29"/>
    </location>
</feature>
<dbReference type="STRING" id="84645.A0A498NUQ5"/>
<name>A0A498NUQ5_LABRO</name>
<reference evidence="2 3" key="1">
    <citation type="submission" date="2018-03" db="EMBL/GenBank/DDBJ databases">
        <title>Draft genome sequence of Rohu Carp (Labeo rohita).</title>
        <authorList>
            <person name="Das P."/>
            <person name="Kushwaha B."/>
            <person name="Joshi C.G."/>
            <person name="Kumar D."/>
            <person name="Nagpure N.S."/>
            <person name="Sahoo L."/>
            <person name="Das S.P."/>
            <person name="Bit A."/>
            <person name="Patnaik S."/>
            <person name="Meher P.K."/>
            <person name="Jayasankar P."/>
            <person name="Koringa P.G."/>
            <person name="Patel N.V."/>
            <person name="Hinsu A.T."/>
            <person name="Kumar R."/>
            <person name="Pandey M."/>
            <person name="Agarwal S."/>
            <person name="Srivastava S."/>
            <person name="Singh M."/>
            <person name="Iquebal M.A."/>
            <person name="Jaiswal S."/>
            <person name="Angadi U.B."/>
            <person name="Kumar N."/>
            <person name="Raza M."/>
            <person name="Shah T.M."/>
            <person name="Rai A."/>
            <person name="Jena J.K."/>
        </authorList>
    </citation>
    <scope>NUCLEOTIDE SEQUENCE [LARGE SCALE GENOMIC DNA]</scope>
    <source>
        <strain evidence="2">DASCIFA01</strain>
        <tissue evidence="2">Testis</tissue>
    </source>
</reference>
<dbReference type="SUPFAM" id="SSF56204">
    <property type="entry name" value="Hect, E3 ligase catalytic domain"/>
    <property type="match status" value="1"/>
</dbReference>
<dbReference type="InterPro" id="IPR035983">
    <property type="entry name" value="Hect_E3_ubiquitin_ligase"/>
</dbReference>
<gene>
    <name evidence="2" type="ORF">ROHU_003614</name>
</gene>
<accession>A0A498NUQ5</accession>
<dbReference type="EMBL" id="QBIY01011081">
    <property type="protein sequence ID" value="RXN35693.1"/>
    <property type="molecule type" value="Genomic_DNA"/>
</dbReference>
<dbReference type="Gene3D" id="3.90.1750.10">
    <property type="entry name" value="Hect, E3 ligase catalytic domains"/>
    <property type="match status" value="1"/>
</dbReference>
<dbReference type="GO" id="GO:0004842">
    <property type="term" value="F:ubiquitin-protein transferase activity"/>
    <property type="evidence" value="ECO:0007669"/>
    <property type="project" value="InterPro"/>
</dbReference>
<comment type="caution">
    <text evidence="2">The sequence shown here is derived from an EMBL/GenBank/DDBJ whole genome shotgun (WGS) entry which is preliminary data.</text>
</comment>